<reference evidence="2" key="1">
    <citation type="submission" date="2023-05" db="EMBL/GenBank/DDBJ databases">
        <authorList>
            <person name="Zhang X."/>
        </authorList>
    </citation>
    <scope>NUCLEOTIDE SEQUENCE</scope>
    <source>
        <strain evidence="2">YF14B1</strain>
    </source>
</reference>
<dbReference type="InterPro" id="IPR016024">
    <property type="entry name" value="ARM-type_fold"/>
</dbReference>
<gene>
    <name evidence="2" type="ORF">QNI16_34815</name>
</gene>
<dbReference type="Proteomes" id="UP001241110">
    <property type="component" value="Unassembled WGS sequence"/>
</dbReference>
<feature type="signal peptide" evidence="1">
    <location>
        <begin position="1"/>
        <end position="21"/>
    </location>
</feature>
<protein>
    <submittedName>
        <fullName evidence="2">HEAT repeat domain-containing protein</fullName>
    </submittedName>
</protein>
<organism evidence="2 3">
    <name type="scientific">Xanthocytophaga flava</name>
    <dbReference type="NCBI Taxonomy" id="3048013"/>
    <lineage>
        <taxon>Bacteria</taxon>
        <taxon>Pseudomonadati</taxon>
        <taxon>Bacteroidota</taxon>
        <taxon>Cytophagia</taxon>
        <taxon>Cytophagales</taxon>
        <taxon>Rhodocytophagaceae</taxon>
        <taxon>Xanthocytophaga</taxon>
    </lineage>
</organism>
<evidence type="ECO:0000313" key="2">
    <source>
        <dbReference type="EMBL" id="MDJ1485705.1"/>
    </source>
</evidence>
<accession>A0AAE3QY52</accession>
<comment type="caution">
    <text evidence="2">The sequence shown here is derived from an EMBL/GenBank/DDBJ whole genome shotgun (WGS) entry which is preliminary data.</text>
</comment>
<dbReference type="RefSeq" id="WP_313988613.1">
    <property type="nucleotide sequence ID" value="NZ_JASJOS010000022.1"/>
</dbReference>
<evidence type="ECO:0000313" key="3">
    <source>
        <dbReference type="Proteomes" id="UP001241110"/>
    </source>
</evidence>
<name>A0AAE3QY52_9BACT</name>
<dbReference type="EMBL" id="JASJOS010000022">
    <property type="protein sequence ID" value="MDJ1485705.1"/>
    <property type="molecule type" value="Genomic_DNA"/>
</dbReference>
<feature type="chain" id="PRO_5042238810" evidence="1">
    <location>
        <begin position="22"/>
        <end position="318"/>
    </location>
</feature>
<proteinExistence type="predicted"/>
<evidence type="ECO:0000256" key="1">
    <source>
        <dbReference type="SAM" id="SignalP"/>
    </source>
</evidence>
<dbReference type="SUPFAM" id="SSF48371">
    <property type="entry name" value="ARM repeat"/>
    <property type="match status" value="1"/>
</dbReference>
<dbReference type="AlphaFoldDB" id="A0AAE3QY52"/>
<sequence>MKKYAIPTLFLFLWISISSMATTWEEPWQDQIMREADNFVLGKVLSIDSEKGMTIQIVKNLAGNKLPEQVQITHYYLLRYCSRSAHDDHELDWSKVDSCYFFLKKDEKGNMGISTPTSGYALVKDGYVYATYRHSFIKVPISPDIYEGTTIALFRHAHGLTYDQTYIKNFINEYLHLTPASFEKTDIATASLQHVALECIFHLQLTDYNDQILPFLHNSKNPHNQISAARALTWYHSQPTQEALIGMIENKKNDTFIKVTCIWALAASKPIAYKETLLKLAKKAPEGPMSLGTDLSDPRGCTIIPSVKGALEKVIEQL</sequence>
<keyword evidence="1" id="KW-0732">Signal</keyword>